<dbReference type="InterPro" id="IPR000719">
    <property type="entry name" value="Prot_kinase_dom"/>
</dbReference>
<name>A0AAU7UGC9_9DEIO</name>
<evidence type="ECO:0000313" key="4">
    <source>
        <dbReference type="EMBL" id="XBV86999.1"/>
    </source>
</evidence>
<dbReference type="Gene3D" id="1.10.510.10">
    <property type="entry name" value="Transferase(Phosphotransferase) domain 1"/>
    <property type="match status" value="1"/>
</dbReference>
<dbReference type="RefSeq" id="WP_350245096.1">
    <property type="nucleotide sequence ID" value="NZ_CP158299.1"/>
</dbReference>
<dbReference type="InterPro" id="IPR051681">
    <property type="entry name" value="Ser/Thr_Kinases-Pseudokinases"/>
</dbReference>
<keyword evidence="1" id="KW-0175">Coiled coil</keyword>
<dbReference type="GO" id="GO:0004674">
    <property type="term" value="F:protein serine/threonine kinase activity"/>
    <property type="evidence" value="ECO:0007669"/>
    <property type="project" value="TreeGrafter"/>
</dbReference>
<dbReference type="GO" id="GO:0005524">
    <property type="term" value="F:ATP binding"/>
    <property type="evidence" value="ECO:0007669"/>
    <property type="project" value="InterPro"/>
</dbReference>
<reference evidence="4" key="1">
    <citation type="submission" date="2024-06" db="EMBL/GenBank/DDBJ databases">
        <title>Draft Genome Sequence of Deinococcus sonorensis Type Strain KR-87, a Biofilm Producing Representative of the Genus Deinococcus.</title>
        <authorList>
            <person name="Boren L.S."/>
            <person name="Grosso R.A."/>
            <person name="Hugenberg-Cox A.N."/>
            <person name="Hill J.T.E."/>
            <person name="Albert C.M."/>
            <person name="Tuohy J.M."/>
        </authorList>
    </citation>
    <scope>NUCLEOTIDE SEQUENCE</scope>
    <source>
        <strain evidence="4">KR-87</strain>
    </source>
</reference>
<dbReference type="KEGG" id="dsc:ABOD76_12035"/>
<organism evidence="4">
    <name type="scientific">Deinococcus sonorensis KR-87</name>
    <dbReference type="NCBI Taxonomy" id="694439"/>
    <lineage>
        <taxon>Bacteria</taxon>
        <taxon>Thermotogati</taxon>
        <taxon>Deinococcota</taxon>
        <taxon>Deinococci</taxon>
        <taxon>Deinococcales</taxon>
        <taxon>Deinococcaceae</taxon>
        <taxon>Deinococcus</taxon>
    </lineage>
</organism>
<dbReference type="PANTHER" id="PTHR44329:SF214">
    <property type="entry name" value="PROTEIN KINASE DOMAIN-CONTAINING PROTEIN"/>
    <property type="match status" value="1"/>
</dbReference>
<dbReference type="AlphaFoldDB" id="A0AAU7UGC9"/>
<proteinExistence type="predicted"/>
<dbReference type="PROSITE" id="PS50011">
    <property type="entry name" value="PROTEIN_KINASE_DOM"/>
    <property type="match status" value="1"/>
</dbReference>
<evidence type="ECO:0000256" key="1">
    <source>
        <dbReference type="SAM" id="Coils"/>
    </source>
</evidence>
<accession>A0AAU7UGC9</accession>
<protein>
    <recommendedName>
        <fullName evidence="3">Protein kinase domain-containing protein</fullName>
    </recommendedName>
</protein>
<dbReference type="EMBL" id="CP158299">
    <property type="protein sequence ID" value="XBV86999.1"/>
    <property type="molecule type" value="Genomic_DNA"/>
</dbReference>
<dbReference type="SUPFAM" id="SSF56112">
    <property type="entry name" value="Protein kinase-like (PK-like)"/>
    <property type="match status" value="1"/>
</dbReference>
<dbReference type="PANTHER" id="PTHR44329">
    <property type="entry name" value="SERINE/THREONINE-PROTEIN KINASE TNNI3K-RELATED"/>
    <property type="match status" value="1"/>
</dbReference>
<keyword evidence="2" id="KW-1133">Transmembrane helix</keyword>
<dbReference type="InterPro" id="IPR011009">
    <property type="entry name" value="Kinase-like_dom_sf"/>
</dbReference>
<evidence type="ECO:0000256" key="2">
    <source>
        <dbReference type="SAM" id="Phobius"/>
    </source>
</evidence>
<feature type="transmembrane region" description="Helical" evidence="2">
    <location>
        <begin position="401"/>
        <end position="434"/>
    </location>
</feature>
<feature type="coiled-coil region" evidence="1">
    <location>
        <begin position="462"/>
        <end position="489"/>
    </location>
</feature>
<keyword evidence="2" id="KW-0812">Transmembrane</keyword>
<dbReference type="SMART" id="SM00220">
    <property type="entry name" value="S_TKc"/>
    <property type="match status" value="1"/>
</dbReference>
<evidence type="ECO:0000259" key="3">
    <source>
        <dbReference type="PROSITE" id="PS50011"/>
    </source>
</evidence>
<keyword evidence="2" id="KW-0472">Membrane</keyword>
<gene>
    <name evidence="4" type="ORF">ABOD76_12035</name>
</gene>
<feature type="domain" description="Protein kinase" evidence="3">
    <location>
        <begin position="14"/>
        <end position="296"/>
    </location>
</feature>
<sequence length="678" mass="74426">MTQLALLDGQGRPVALDQPLGVGGQGTVYRVRGQPQLVAKVYLNAPSRRDVQKLEAQVQACRPDVLSISAWPSALLRDRSGSIQGLLMPLVSPDEYREIHDLFGPASRRKYFPGTDWSFLVHVARNVARAFAVMHLSGHVVGDVSSRNLMVSPQGTVRLIDTDSFQIRWGQQVFPCPVGTADTTPPELQGQRFGTFVRDANHDLFGLAVMIFQLLFQGRHPYSGVHASGATPTPAEAIRAHQFAYARQPRGVQPPPQTLTLSDLTPEVARLFERAFAPEVRGRPSAGEWDRALAKLARSLTGCPQDISHRHVRGQRCPWCATTQAATTKSRVSAGAKRLDVVRELNRVWQGLQALGMPAAPAPVTAPLLLPVLPLSVPAAPVLQLSPPPPQRLQAARTRRFTAVLLLGGASALLWYSAPLWMALGLALLAWLLFSTNGPRQVKAAHERALRAQHRQALNTHRHEHRALVRQLQADITSLEARLETLQGLLQTDSAVAKYRAALPPLEAQRARILALAAEEQPALDRLVEQHREAALAQYLKRQPLTAGLVNGIGPSSITALHRAGVRTAYDIGPQVRYVPGIGQRRARDLLEWRRAQTQFFQFNPAQVPPADVAQLQQTLDHQAGTLLQQLSTDIARVAADLHIWRQVEAATAQQARQVLGDIEQRRHAIARLEGATP</sequence>